<evidence type="ECO:0000259" key="3">
    <source>
        <dbReference type="Pfam" id="PF03732"/>
    </source>
</evidence>
<feature type="domain" description="Retrotransposon gag" evidence="3">
    <location>
        <begin position="912"/>
        <end position="983"/>
    </location>
</feature>
<accession>A0A1R3JNQ7</accession>
<feature type="region of interest" description="Disordered" evidence="2">
    <location>
        <begin position="1099"/>
        <end position="1118"/>
    </location>
</feature>
<sequence>MDKEAYIDTKQNDLTQLKKIWGKVTNGEAFVRRYGNIAALLDVEVDHQMIKAMLPFWDPSYRCFVFGDIDMVPTEEEYEELIWPVCPTMKEIKEIAEKGVDKKNEDTVYWRNFNPQAQKKLAELTGIDSATWGREITPILEGVRGVKTSLLIEWAEKHANHEKGQRALALLIYGWVIFPRNQGFIDDVVVDLFYQMHKHQCNPVPAILAETLRSLNYCRRTGSGCLYGCAQLLCVWLKSHLRPLKGKFRMSYIPGGNPLRRAPWFSVIRPPICRANNEPWVYLMGLWGTITYSPLLVLRQYDVEQFIPLTHGLNSLEVSFDDKPVTDKMRRLAHGWKNAKYKRLYLPRASENSTRSYKDWHRDRVKDLVLPPEKDPHYPVGPDSLDELTHLKYEVSRLREGVELKEVEEKNELARTAMNQELDQVFDMNLVLMSNLGKEQLERTLLQKKHDELKKKHASLLKTTSFLRNDSGKMKTNWLSEKKRKLTILDADSRVITWKKQGEKSEAEKEQAQAELKAEKEKNLALQTENTQGNIRIRQMERALTLEKKKGKKLELQKAQLKNKANGLEQVVRERENQYQLDEFLDRLSDVKDKFLDLGRGINSLIDAWDKSEDSWKDMLARMRKGVAVARELKKHVEKVYGEAYPTGPTGQKLVNCLQNVISCLDFFIGFKIAHSHRYNTRSRARIMEEDQQNEVQLVKRKQEEMSEQMKEIREMLAQILKAKGTMEALPAVNDQEEPEYPPCFTPNQGHGSSTMAGQTFNMPTPLLNTYAFQPQYASQGQYSNPPQATDPTFAPRPPADTSYLFRQGISAARPINVPDTEDGRKMVMEENQKLRNMMEERFKSIEGGKGYFGTMDMTKIALVSDLVIPPKFKVPEFEKFNGSKCPREHVTTYVRKMQPLTSDEKMFIHYFQDSLTGAASTWYNQSDGTRIYSWDDLANAFVAQYQYLSDLAPNRGKNIMRKPSETFTEYAQRFRDKASLVRPTMGESEISLAILDNLPPAYYERLFPVAAESYARLIVVGELLEAGMKTGKIGNAEDTGAKRGQSSYAKKKDSEVHAVGYTNFRPRNQGQYQHAHPPQNYGYAHPLRPPSPHPIQLSPHQGNQAIAPRASDPVKERVPIDPIPYTYTKLLPQLLQQNLMERLPYSLPMPQGRRPRWYKENTHCDYHSGTEGHATEECLRLKYVVQELVKAGKLSFPNAASTDHRQNPMPGQGGAQVSMIGGRMLQPGEYEEVQFDEVCPFHGISGGGRRSWPAVAVTGGGRWLAAEVVAGGNRFPGWVECS</sequence>
<reference evidence="5 6" key="1">
    <citation type="submission" date="2013-09" db="EMBL/GenBank/DDBJ databases">
        <title>Corchorus capsularis genome sequencing.</title>
        <authorList>
            <person name="Alam M."/>
            <person name="Haque M.S."/>
            <person name="Islam M.S."/>
            <person name="Emdad E.M."/>
            <person name="Islam M.M."/>
            <person name="Ahmed B."/>
            <person name="Halim A."/>
            <person name="Hossen Q.M.M."/>
            <person name="Hossain M.Z."/>
            <person name="Ahmed R."/>
            <person name="Khan M.M."/>
            <person name="Islam R."/>
            <person name="Rashid M.M."/>
            <person name="Khan S.A."/>
            <person name="Rahman M.S."/>
            <person name="Alam M."/>
        </authorList>
    </citation>
    <scope>NUCLEOTIDE SEQUENCE [LARGE SCALE GENOMIC DNA]</scope>
    <source>
        <strain evidence="6">cv. CVL-1</strain>
        <tissue evidence="5">Whole seedling</tissue>
    </source>
</reference>
<proteinExistence type="predicted"/>
<organism evidence="5 6">
    <name type="scientific">Corchorus capsularis</name>
    <name type="common">Jute</name>
    <dbReference type="NCBI Taxonomy" id="210143"/>
    <lineage>
        <taxon>Eukaryota</taxon>
        <taxon>Viridiplantae</taxon>
        <taxon>Streptophyta</taxon>
        <taxon>Embryophyta</taxon>
        <taxon>Tracheophyta</taxon>
        <taxon>Spermatophyta</taxon>
        <taxon>Magnoliopsida</taxon>
        <taxon>eudicotyledons</taxon>
        <taxon>Gunneridae</taxon>
        <taxon>Pentapetalae</taxon>
        <taxon>rosids</taxon>
        <taxon>malvids</taxon>
        <taxon>Malvales</taxon>
        <taxon>Malvaceae</taxon>
        <taxon>Grewioideae</taxon>
        <taxon>Apeibeae</taxon>
        <taxon>Corchorus</taxon>
    </lineage>
</organism>
<feature type="coiled-coil region" evidence="1">
    <location>
        <begin position="502"/>
        <end position="578"/>
    </location>
</feature>
<dbReference type="Pfam" id="PF03732">
    <property type="entry name" value="Retrotrans_gag"/>
    <property type="match status" value="1"/>
</dbReference>
<dbReference type="Proteomes" id="UP000188268">
    <property type="component" value="Unassembled WGS sequence"/>
</dbReference>
<dbReference type="Gramene" id="OMO96512">
    <property type="protein sequence ID" value="OMO96512"/>
    <property type="gene ID" value="CCACVL1_04921"/>
</dbReference>
<keyword evidence="6" id="KW-1185">Reference proteome</keyword>
<evidence type="ECO:0000313" key="5">
    <source>
        <dbReference type="EMBL" id="OMO96512.1"/>
    </source>
</evidence>
<name>A0A1R3JNQ7_COCAP</name>
<keyword evidence="1" id="KW-0175">Coiled coil</keyword>
<evidence type="ECO:0000256" key="1">
    <source>
        <dbReference type="SAM" id="Coils"/>
    </source>
</evidence>
<protein>
    <submittedName>
        <fullName evidence="5">Uncharacterized protein</fullName>
    </submittedName>
</protein>
<gene>
    <name evidence="5" type="ORF">CCACVL1_04921</name>
</gene>
<dbReference type="Pfam" id="PF24924">
    <property type="entry name" value="DUF7745"/>
    <property type="match status" value="1"/>
</dbReference>
<dbReference type="OrthoDB" id="1750196at2759"/>
<evidence type="ECO:0000259" key="4">
    <source>
        <dbReference type="Pfam" id="PF24924"/>
    </source>
</evidence>
<evidence type="ECO:0000313" key="6">
    <source>
        <dbReference type="Proteomes" id="UP000188268"/>
    </source>
</evidence>
<dbReference type="PANTHER" id="PTHR48200:SF1">
    <property type="entry name" value="AMINOTRANSFERASE-LIKE PLANT MOBILE DOMAIN-CONTAINING PROTEIN"/>
    <property type="match status" value="1"/>
</dbReference>
<dbReference type="InterPro" id="IPR056647">
    <property type="entry name" value="DUF7745"/>
</dbReference>
<feature type="coiled-coil region" evidence="1">
    <location>
        <begin position="404"/>
        <end position="456"/>
    </location>
</feature>
<comment type="caution">
    <text evidence="5">The sequence shown here is derived from an EMBL/GenBank/DDBJ whole genome shotgun (WGS) entry which is preliminary data.</text>
</comment>
<dbReference type="InterPro" id="IPR005162">
    <property type="entry name" value="Retrotrans_gag_dom"/>
</dbReference>
<dbReference type="EMBL" id="AWWV01007436">
    <property type="protein sequence ID" value="OMO96512.1"/>
    <property type="molecule type" value="Genomic_DNA"/>
</dbReference>
<dbReference type="PANTHER" id="PTHR48200">
    <property type="entry name" value="PROTEIN, PUTATIVE-RELATED"/>
    <property type="match status" value="1"/>
</dbReference>
<feature type="coiled-coil region" evidence="1">
    <location>
        <begin position="689"/>
        <end position="723"/>
    </location>
</feature>
<feature type="region of interest" description="Disordered" evidence="2">
    <location>
        <begin position="1035"/>
        <end position="1054"/>
    </location>
</feature>
<evidence type="ECO:0000256" key="2">
    <source>
        <dbReference type="SAM" id="MobiDB-lite"/>
    </source>
</evidence>
<feature type="domain" description="DUF7745" evidence="4">
    <location>
        <begin position="23"/>
        <end position="366"/>
    </location>
</feature>